<protein>
    <submittedName>
        <fullName evidence="1">Uncharacterized protein</fullName>
    </submittedName>
</protein>
<keyword evidence="2" id="KW-1185">Reference proteome</keyword>
<name>A0A6L7EZF3_9ACTN</name>
<accession>A0A6L7EZF3</accession>
<comment type="caution">
    <text evidence="1">The sequence shown here is derived from an EMBL/GenBank/DDBJ whole genome shotgun (WGS) entry which is preliminary data.</text>
</comment>
<proteinExistence type="predicted"/>
<dbReference type="EMBL" id="WUEK01000004">
    <property type="protein sequence ID" value="MXG89321.1"/>
    <property type="molecule type" value="Genomic_DNA"/>
</dbReference>
<dbReference type="RefSeq" id="WP_160876682.1">
    <property type="nucleotide sequence ID" value="NZ_WUEK01000004.1"/>
</dbReference>
<dbReference type="Proteomes" id="UP000473325">
    <property type="component" value="Unassembled WGS sequence"/>
</dbReference>
<dbReference type="AlphaFoldDB" id="A0A6L7EZF3"/>
<evidence type="ECO:0000313" key="1">
    <source>
        <dbReference type="EMBL" id="MXG89321.1"/>
    </source>
</evidence>
<evidence type="ECO:0000313" key="2">
    <source>
        <dbReference type="Proteomes" id="UP000473325"/>
    </source>
</evidence>
<organism evidence="1 2">
    <name type="scientific">Nocardioides flavescens</name>
    <dbReference type="NCBI Taxonomy" id="2691959"/>
    <lineage>
        <taxon>Bacteria</taxon>
        <taxon>Bacillati</taxon>
        <taxon>Actinomycetota</taxon>
        <taxon>Actinomycetes</taxon>
        <taxon>Propionibacteriales</taxon>
        <taxon>Nocardioidaceae</taxon>
        <taxon>Nocardioides</taxon>
    </lineage>
</organism>
<reference evidence="1 2" key="1">
    <citation type="submission" date="2019-12" db="EMBL/GenBank/DDBJ databases">
        <authorList>
            <person name="Kun Z."/>
        </authorList>
    </citation>
    <scope>NUCLEOTIDE SEQUENCE [LARGE SCALE GENOMIC DNA]</scope>
    <source>
        <strain evidence="1 2">YIM 123512</strain>
    </source>
</reference>
<gene>
    <name evidence="1" type="ORF">GRQ65_07135</name>
</gene>
<dbReference type="SUPFAM" id="SSF63829">
    <property type="entry name" value="Calcium-dependent phosphotriesterase"/>
    <property type="match status" value="1"/>
</dbReference>
<sequence length="346" mass="38671">MSDTPPPVDLHLRRTAENVAEIDALAERLGGRVPLSAFVGDLDRRARRTWAPGRAVRRAWTWDAADRRDPVWWPQGVSTATDADVADLGGSRDLVVVSWYSTQGGSRLTFLDTRRRRYRHVLLVRPTLRDGVAGVEPLKVHAGGLVWHGPYVHIAATARGIVTCRVDDLLRLPTPGALGEVTGDHRYVLPVRFAYRAETGDGVERLRYSFLSLDREADPPALVVGEYGGPKQTRRLARFPVDPTTKFLTEEEGLARPLDLDDGGVARAQGAVIAAGRWYVTTSHGPRVPGSVHVGRPGAFRRHRWAAPMGPEDIAWDPDSDLLWSVTEHPRRRWVYAMPRTWFDRR</sequence>